<evidence type="ECO:0000313" key="3">
    <source>
        <dbReference type="EMBL" id="CAI2373053.1"/>
    </source>
</evidence>
<evidence type="ECO:0000256" key="1">
    <source>
        <dbReference type="SAM" id="Coils"/>
    </source>
</evidence>
<proteinExistence type="predicted"/>
<dbReference type="EMBL" id="CAMPGE010014378">
    <property type="protein sequence ID" value="CAI2373053.1"/>
    <property type="molecule type" value="Genomic_DNA"/>
</dbReference>
<reference evidence="3" key="1">
    <citation type="submission" date="2023-07" db="EMBL/GenBank/DDBJ databases">
        <authorList>
            <consortium name="AG Swart"/>
            <person name="Singh M."/>
            <person name="Singh A."/>
            <person name="Seah K."/>
            <person name="Emmerich C."/>
        </authorList>
    </citation>
    <scope>NUCLEOTIDE SEQUENCE</scope>
    <source>
        <strain evidence="3">DP1</strain>
    </source>
</reference>
<gene>
    <name evidence="3" type="ORF">ECRASSUSDP1_LOCUS14391</name>
</gene>
<keyword evidence="2" id="KW-0812">Transmembrane</keyword>
<keyword evidence="2" id="KW-0472">Membrane</keyword>
<comment type="caution">
    <text evidence="3">The sequence shown here is derived from an EMBL/GenBank/DDBJ whole genome shotgun (WGS) entry which is preliminary data.</text>
</comment>
<protein>
    <submittedName>
        <fullName evidence="3">Uncharacterized protein</fullName>
    </submittedName>
</protein>
<sequence length="358" mass="42140">MVSKKKLEEQKAIEEESKELVQSLTSSAKQFTNLLQEEKPGRKDAEALKQKLRDQKTRQEKIHIMNEQRSKSISQKLREQGDLRIQYLKAQNDYFKYFLKNHKVKNDPELYDYRRRIKSEIHHHVLSNIYHPVILGVVVYGVIRPLKSGYLSALTCASIAAGYSLNSLYNTGARFPFEAAYPAHPLVAEKRDETINRCCYYQPEIIKFELEYLNKKAFKDGYKKQFQTENGHKYEIAVDEGETYINCIDKFDEVFGFRQEALKDNKLMDVLSPEEFPDHKAIVSSMFSVYKDFSEEYLRSHYKPDIKAFKYAIETESIKPEIFDQEDHLLSHREKLRKDLFMRAFREIEKAGKEASQE</sequence>
<evidence type="ECO:0000313" key="4">
    <source>
        <dbReference type="Proteomes" id="UP001295684"/>
    </source>
</evidence>
<dbReference type="AlphaFoldDB" id="A0AAD1XI00"/>
<name>A0AAD1XI00_EUPCR</name>
<dbReference type="Proteomes" id="UP001295684">
    <property type="component" value="Unassembled WGS sequence"/>
</dbReference>
<keyword evidence="4" id="KW-1185">Reference proteome</keyword>
<accession>A0AAD1XI00</accession>
<keyword evidence="2" id="KW-1133">Transmembrane helix</keyword>
<feature type="transmembrane region" description="Helical" evidence="2">
    <location>
        <begin position="125"/>
        <end position="143"/>
    </location>
</feature>
<feature type="coiled-coil region" evidence="1">
    <location>
        <begin position="4"/>
        <end position="62"/>
    </location>
</feature>
<evidence type="ECO:0000256" key="2">
    <source>
        <dbReference type="SAM" id="Phobius"/>
    </source>
</evidence>
<organism evidence="3 4">
    <name type="scientific">Euplotes crassus</name>
    <dbReference type="NCBI Taxonomy" id="5936"/>
    <lineage>
        <taxon>Eukaryota</taxon>
        <taxon>Sar</taxon>
        <taxon>Alveolata</taxon>
        <taxon>Ciliophora</taxon>
        <taxon>Intramacronucleata</taxon>
        <taxon>Spirotrichea</taxon>
        <taxon>Hypotrichia</taxon>
        <taxon>Euplotida</taxon>
        <taxon>Euplotidae</taxon>
        <taxon>Moneuplotes</taxon>
    </lineage>
</organism>
<keyword evidence="1" id="KW-0175">Coiled coil</keyword>